<feature type="compositionally biased region" description="Basic and acidic residues" evidence="1">
    <location>
        <begin position="15"/>
        <end position="29"/>
    </location>
</feature>
<protein>
    <submittedName>
        <fullName evidence="2">Uncharacterized protein</fullName>
    </submittedName>
</protein>
<organism evidence="2 3">
    <name type="scientific">Batillaria attramentaria</name>
    <dbReference type="NCBI Taxonomy" id="370345"/>
    <lineage>
        <taxon>Eukaryota</taxon>
        <taxon>Metazoa</taxon>
        <taxon>Spiralia</taxon>
        <taxon>Lophotrochozoa</taxon>
        <taxon>Mollusca</taxon>
        <taxon>Gastropoda</taxon>
        <taxon>Caenogastropoda</taxon>
        <taxon>Sorbeoconcha</taxon>
        <taxon>Cerithioidea</taxon>
        <taxon>Batillariidae</taxon>
        <taxon>Batillaria</taxon>
    </lineage>
</organism>
<feature type="region of interest" description="Disordered" evidence="1">
    <location>
        <begin position="1"/>
        <end position="29"/>
    </location>
</feature>
<evidence type="ECO:0000313" key="3">
    <source>
        <dbReference type="Proteomes" id="UP001519460"/>
    </source>
</evidence>
<dbReference type="EMBL" id="JACVVK020000035">
    <property type="protein sequence ID" value="KAK7500689.1"/>
    <property type="molecule type" value="Genomic_DNA"/>
</dbReference>
<reference evidence="2 3" key="1">
    <citation type="journal article" date="2023" name="Sci. Data">
        <title>Genome assembly of the Korean intertidal mud-creeper Batillaria attramentaria.</title>
        <authorList>
            <person name="Patra A.K."/>
            <person name="Ho P.T."/>
            <person name="Jun S."/>
            <person name="Lee S.J."/>
            <person name="Kim Y."/>
            <person name="Won Y.J."/>
        </authorList>
    </citation>
    <scope>NUCLEOTIDE SEQUENCE [LARGE SCALE GENOMIC DNA]</scope>
    <source>
        <strain evidence="2">Wonlab-2016</strain>
    </source>
</reference>
<gene>
    <name evidence="2" type="ORF">BaRGS_00007933</name>
</gene>
<keyword evidence="3" id="KW-1185">Reference proteome</keyword>
<dbReference type="AlphaFoldDB" id="A0ABD0LM69"/>
<sequence length="131" mass="14311">MTHQSRLSATAYGNSRERTSRGSRADKSCPDQFSCHFVTLDQSQDAEFGVKAALGCGVSDLPCPSSDNTSDDQLLGTHASSVSVKRKTTARLELIRALHSEEKVHIQQNLDAAFPCIPDLETFRSVLDNKT</sequence>
<dbReference type="Proteomes" id="UP001519460">
    <property type="component" value="Unassembled WGS sequence"/>
</dbReference>
<comment type="caution">
    <text evidence="2">The sequence shown here is derived from an EMBL/GenBank/DDBJ whole genome shotgun (WGS) entry which is preliminary data.</text>
</comment>
<proteinExistence type="predicted"/>
<accession>A0ABD0LM69</accession>
<evidence type="ECO:0000256" key="1">
    <source>
        <dbReference type="SAM" id="MobiDB-lite"/>
    </source>
</evidence>
<name>A0ABD0LM69_9CAEN</name>
<evidence type="ECO:0000313" key="2">
    <source>
        <dbReference type="EMBL" id="KAK7500689.1"/>
    </source>
</evidence>
<feature type="compositionally biased region" description="Polar residues" evidence="1">
    <location>
        <begin position="1"/>
        <end position="13"/>
    </location>
</feature>